<keyword evidence="1" id="KW-0489">Methyltransferase</keyword>
<proteinExistence type="inferred from homology"/>
<dbReference type="PANTHER" id="PTHR10509">
    <property type="entry name" value="O-METHYLTRANSFERASE-RELATED"/>
    <property type="match status" value="1"/>
</dbReference>
<dbReference type="GO" id="GO:0008171">
    <property type="term" value="F:O-methyltransferase activity"/>
    <property type="evidence" value="ECO:0007669"/>
    <property type="project" value="InterPro"/>
</dbReference>
<dbReference type="Gene3D" id="3.40.50.150">
    <property type="entry name" value="Vaccinia Virus protein VP39"/>
    <property type="match status" value="1"/>
</dbReference>
<dbReference type="PROSITE" id="PS51682">
    <property type="entry name" value="SAM_OMT_I"/>
    <property type="match status" value="1"/>
</dbReference>
<dbReference type="InterPro" id="IPR029063">
    <property type="entry name" value="SAM-dependent_MTases_sf"/>
</dbReference>
<dbReference type="InterPro" id="IPR002935">
    <property type="entry name" value="SAM_O-MeTrfase"/>
</dbReference>
<keyword evidence="2" id="KW-0808">Transferase</keyword>
<dbReference type="CDD" id="cd02440">
    <property type="entry name" value="AdoMet_MTases"/>
    <property type="match status" value="1"/>
</dbReference>
<dbReference type="GO" id="GO:0032259">
    <property type="term" value="P:methylation"/>
    <property type="evidence" value="ECO:0007669"/>
    <property type="project" value="UniProtKB-KW"/>
</dbReference>
<dbReference type="STRING" id="205917.A0A4Y9Z056"/>
<reference evidence="5 6" key="1">
    <citation type="submission" date="2019-02" db="EMBL/GenBank/DDBJ databases">
        <title>Genome sequencing of the rare red list fungi Dentipellis fragilis.</title>
        <authorList>
            <person name="Buettner E."/>
            <person name="Kellner H."/>
        </authorList>
    </citation>
    <scope>NUCLEOTIDE SEQUENCE [LARGE SCALE GENOMIC DNA]</scope>
    <source>
        <strain evidence="5 6">DSM 105465</strain>
    </source>
</reference>
<dbReference type="Proteomes" id="UP000298327">
    <property type="component" value="Unassembled WGS sequence"/>
</dbReference>
<dbReference type="GO" id="GO:0008757">
    <property type="term" value="F:S-adenosylmethionine-dependent methyltransferase activity"/>
    <property type="evidence" value="ECO:0007669"/>
    <property type="project" value="TreeGrafter"/>
</dbReference>
<evidence type="ECO:0000256" key="3">
    <source>
        <dbReference type="ARBA" id="ARBA00022691"/>
    </source>
</evidence>
<name>A0A4Y9Z056_9AGAM</name>
<evidence type="ECO:0000313" key="5">
    <source>
        <dbReference type="EMBL" id="TFY67298.1"/>
    </source>
</evidence>
<dbReference type="SUPFAM" id="SSF53335">
    <property type="entry name" value="S-adenosyl-L-methionine-dependent methyltransferases"/>
    <property type="match status" value="1"/>
</dbReference>
<evidence type="ECO:0000256" key="1">
    <source>
        <dbReference type="ARBA" id="ARBA00022603"/>
    </source>
</evidence>
<dbReference type="Pfam" id="PF01596">
    <property type="entry name" value="Methyltransf_3"/>
    <property type="match status" value="1"/>
</dbReference>
<evidence type="ECO:0000256" key="4">
    <source>
        <dbReference type="ARBA" id="ARBA00023453"/>
    </source>
</evidence>
<sequence length="228" mass="24954">MNIGENFIPTTLDDWTRSDAYHNSFLIPKDPVLEHTRERAEAAGLPPIAVTPAVGKFLQLLAFSLNAKRVLEVGTLAGYSAICLARALPDDGRLITLELVKETAEVARQNIEEAGLASKVEVIIGPAAETLASMSATEPFDLVFLDADKENLPIYFAEAKRLVRKRGVIVVDNMVRNGRTADPSYTDEHVPGLRRLLESVKDDPEVNATTVSTVGEKGYDGFMYAIRL</sequence>
<dbReference type="EMBL" id="SEOQ01000194">
    <property type="protein sequence ID" value="TFY67298.1"/>
    <property type="molecule type" value="Genomic_DNA"/>
</dbReference>
<comment type="caution">
    <text evidence="5">The sequence shown here is derived from an EMBL/GenBank/DDBJ whole genome shotgun (WGS) entry which is preliminary data.</text>
</comment>
<organism evidence="5 6">
    <name type="scientific">Dentipellis fragilis</name>
    <dbReference type="NCBI Taxonomy" id="205917"/>
    <lineage>
        <taxon>Eukaryota</taxon>
        <taxon>Fungi</taxon>
        <taxon>Dikarya</taxon>
        <taxon>Basidiomycota</taxon>
        <taxon>Agaricomycotina</taxon>
        <taxon>Agaricomycetes</taxon>
        <taxon>Russulales</taxon>
        <taxon>Hericiaceae</taxon>
        <taxon>Dentipellis</taxon>
    </lineage>
</organism>
<dbReference type="AlphaFoldDB" id="A0A4Y9Z056"/>
<keyword evidence="6" id="KW-1185">Reference proteome</keyword>
<dbReference type="InterPro" id="IPR050362">
    <property type="entry name" value="Cation-dep_OMT"/>
</dbReference>
<comment type="similarity">
    <text evidence="4">Belongs to the class I-like SAM-binding methyltransferase superfamily. Cation-dependent O-methyltransferase family.</text>
</comment>
<accession>A0A4Y9Z056</accession>
<keyword evidence="3" id="KW-0949">S-adenosyl-L-methionine</keyword>
<evidence type="ECO:0000313" key="6">
    <source>
        <dbReference type="Proteomes" id="UP000298327"/>
    </source>
</evidence>
<gene>
    <name evidence="5" type="ORF">EVG20_g3992</name>
</gene>
<dbReference type="PANTHER" id="PTHR10509:SF14">
    <property type="entry name" value="CAFFEOYL-COA O-METHYLTRANSFERASE 3-RELATED"/>
    <property type="match status" value="1"/>
</dbReference>
<evidence type="ECO:0000256" key="2">
    <source>
        <dbReference type="ARBA" id="ARBA00022679"/>
    </source>
</evidence>
<protein>
    <submittedName>
        <fullName evidence="5">Uncharacterized protein</fullName>
    </submittedName>
</protein>
<dbReference type="OrthoDB" id="10251242at2759"/>